<keyword evidence="3" id="KW-1185">Reference proteome</keyword>
<evidence type="ECO:0008006" key="4">
    <source>
        <dbReference type="Google" id="ProtNLM"/>
    </source>
</evidence>
<dbReference type="InterPro" id="IPR018247">
    <property type="entry name" value="EF_Hand_1_Ca_BS"/>
</dbReference>
<feature type="compositionally biased region" description="Acidic residues" evidence="1">
    <location>
        <begin position="793"/>
        <end position="843"/>
    </location>
</feature>
<comment type="caution">
    <text evidence="2">The sequence shown here is derived from an EMBL/GenBank/DDBJ whole genome shotgun (WGS) entry which is preliminary data.</text>
</comment>
<reference evidence="2 3" key="1">
    <citation type="submission" date="2019-02" db="EMBL/GenBank/DDBJ databases">
        <title>Genome sequencing of the rare red list fungi Phlebia centrifuga.</title>
        <authorList>
            <person name="Buettner E."/>
            <person name="Kellner H."/>
        </authorList>
    </citation>
    <scope>NUCLEOTIDE SEQUENCE [LARGE SCALE GENOMIC DNA]</scope>
    <source>
        <strain evidence="2 3">DSM 108282</strain>
    </source>
</reference>
<organism evidence="2 3">
    <name type="scientific">Hermanssonia centrifuga</name>
    <dbReference type="NCBI Taxonomy" id="98765"/>
    <lineage>
        <taxon>Eukaryota</taxon>
        <taxon>Fungi</taxon>
        <taxon>Dikarya</taxon>
        <taxon>Basidiomycota</taxon>
        <taxon>Agaricomycotina</taxon>
        <taxon>Agaricomycetes</taxon>
        <taxon>Polyporales</taxon>
        <taxon>Meruliaceae</taxon>
        <taxon>Hermanssonia</taxon>
    </lineage>
</organism>
<evidence type="ECO:0000313" key="3">
    <source>
        <dbReference type="Proteomes" id="UP000309038"/>
    </source>
</evidence>
<feature type="compositionally biased region" description="Acidic residues" evidence="1">
    <location>
        <begin position="631"/>
        <end position="668"/>
    </location>
</feature>
<dbReference type="EMBL" id="SGPJ01000074">
    <property type="protein sequence ID" value="THG99602.1"/>
    <property type="molecule type" value="Genomic_DNA"/>
</dbReference>
<dbReference type="Proteomes" id="UP000309038">
    <property type="component" value="Unassembled WGS sequence"/>
</dbReference>
<gene>
    <name evidence="2" type="ORF">EW026_g2778</name>
</gene>
<evidence type="ECO:0000256" key="1">
    <source>
        <dbReference type="SAM" id="MobiDB-lite"/>
    </source>
</evidence>
<dbReference type="PROSITE" id="PS00018">
    <property type="entry name" value="EF_HAND_1"/>
    <property type="match status" value="1"/>
</dbReference>
<feature type="compositionally biased region" description="Acidic residues" evidence="1">
    <location>
        <begin position="703"/>
        <end position="718"/>
    </location>
</feature>
<name>A0A4V3XAV9_9APHY</name>
<evidence type="ECO:0000313" key="2">
    <source>
        <dbReference type="EMBL" id="THG99602.1"/>
    </source>
</evidence>
<proteinExistence type="predicted"/>
<accession>A0A4V3XAV9</accession>
<sequence length="843" mass="94979">MAGIKPTRAQAMADAVNASSIEANIKQQQSGKGYAIRELISSAQEKLQNAEDLVSKTEGVIDSTKVTKKIVSDLLAPAQAIVSLLDAVADVHPAIKVVAVIVKGVIQLELARHENDKQIAVVYFTMSSLLFLLGDLDPLFGDEQELHQRLHIRLDAVGDTVKDFGNFCEVYYRHKSITKLLRSSGYKEKLSGYASDFADHKKELHVLLTSQSSLKVADIQVDVKKIVAFIDAKTAKEQKTDELIEGMGGLDAALKSDKNLDELAKKLGEKMDTSTRRAVRADIDEALKANVLMFELKLDRISQHIQESVEGSTKTILLKLDEGPHMYIEDPDVQSIWKEMGSRLSAKTRVFLDAVHSYFSRKFIQHELDTGSPHPDVWTLHFLSKIIFYPSIGDGIDEDSSGFVSVHEVNSFLKSRPKGLNWSVAQWIAFWAAAPYKTDVEHQSKIESMVSSLESLAEDVLSQNQKRVKYFCGITKKLNLISVYDNILAFYGESDENDGTYEALEKLRVAWRNLELKRIKANLEKTRYRLKGVEAVAIITDGRRVEQSIMCLIYLLLHHHMKIVKLATVQTVSVAEFEDMRETWEYLFDAFDQRLDTLLEVWRQQRLDTSTQVECYAGGLFKRWHEKNQADEDESDSEEDDESDYDYSSGSEEDEEDGDEDQEGDETGSVDHGRELASVLSSPTKGKGETIPENLLLYPVPTEPEDEDGLSTDDESDWESPAIRRKKADAEMRKRVENIEEKMSVVEDLLRQLLAIQGHGDIKQSQDDQVDNGEHPASSTAACNLKKDLVDHDGDDEDEQNEDDGDERNEDDEDERNEDDGEDDGEDDEDEDEGCSDNEESDY</sequence>
<dbReference type="AlphaFoldDB" id="A0A4V3XAV9"/>
<feature type="region of interest" description="Disordered" evidence="1">
    <location>
        <begin position="761"/>
        <end position="843"/>
    </location>
</feature>
<feature type="region of interest" description="Disordered" evidence="1">
    <location>
        <begin position="626"/>
        <end position="731"/>
    </location>
</feature>
<protein>
    <recommendedName>
        <fullName evidence="4">EF-hand domain-containing protein</fullName>
    </recommendedName>
</protein>